<feature type="domain" description="RNA-binding S4" evidence="11">
    <location>
        <begin position="9"/>
        <end position="63"/>
    </location>
</feature>
<comment type="caution">
    <text evidence="12">The sequence shown here is derived from an EMBL/GenBank/DDBJ whole genome shotgun (WGS) entry which is preliminary data.</text>
</comment>
<evidence type="ECO:0000256" key="6">
    <source>
        <dbReference type="ARBA" id="ARBA00041697"/>
    </source>
</evidence>
<protein>
    <recommendedName>
        <fullName evidence="4">Dual-specificity RNA pseudouridine synthase RluF</fullName>
        <ecNumber evidence="3">5.4.99.21</ecNumber>
    </recommendedName>
    <alternativeName>
        <fullName evidence="6">23S rRNA pseudouridine(2604) synthase</fullName>
    </alternativeName>
    <alternativeName>
        <fullName evidence="8">Ribosomal large subunit pseudouridine synthase F</fullName>
    </alternativeName>
    <alternativeName>
        <fullName evidence="7">rRNA pseudouridylate synthase F</fullName>
    </alternativeName>
    <alternativeName>
        <fullName evidence="9">rRNA-uridine isomerase F</fullName>
    </alternativeName>
    <alternativeName>
        <fullName evidence="5">tRNA(Tyr) pseudouridine(35) synthase</fullName>
    </alternativeName>
</protein>
<dbReference type="PANTHER" id="PTHR47683">
    <property type="entry name" value="PSEUDOURIDINE SYNTHASE FAMILY PROTEIN-RELATED"/>
    <property type="match status" value="1"/>
</dbReference>
<dbReference type="CDD" id="cd00165">
    <property type="entry name" value="S4"/>
    <property type="match status" value="1"/>
</dbReference>
<proteinExistence type="predicted"/>
<dbReference type="EC" id="5.4.99.21" evidence="3"/>
<keyword evidence="10" id="KW-0694">RNA-binding</keyword>
<dbReference type="GO" id="GO:0006396">
    <property type="term" value="P:RNA processing"/>
    <property type="evidence" value="ECO:0007669"/>
    <property type="project" value="UniProtKB-ARBA"/>
</dbReference>
<dbReference type="PANTHER" id="PTHR47683:SF2">
    <property type="entry name" value="RNA-BINDING S4 DOMAIN-CONTAINING PROTEIN"/>
    <property type="match status" value="1"/>
</dbReference>
<dbReference type="InterPro" id="IPR036986">
    <property type="entry name" value="S4_RNA-bd_sf"/>
</dbReference>
<dbReference type="GO" id="GO:0001522">
    <property type="term" value="P:pseudouridine synthesis"/>
    <property type="evidence" value="ECO:0007669"/>
    <property type="project" value="InterPro"/>
</dbReference>
<sequence length="269" mass="30476">MTAPKTEPVRLAKAVSELRACSRRDAEHYIAGGWVMVDGVVVEQPNYMITSQQVTLHESANLKPLAPVTILFNKPAGYDFGLTQDLIARGLNHKSMHIRLSPEQQDLLKYDALQLITLETQAKDDRSNIRPLRSHFQKLIPTLPLESAASGLVVYTQDKSIARKLIDDASRVEQEFIVKVQGTLSDDDLKRLNQGFYAQGKLLPAAKVSWQNEDHLRIAMKNVQLDQIETMCQAVGLQVLELRRLRIGRLSKSKLAIGEWRYLMPYEKF</sequence>
<comment type="catalytic activity">
    <reaction evidence="1">
        <text>uridine(35) in tRNA(Tyr) = pseudouridine(35) in tRNA(Tyr)</text>
        <dbReference type="Rhea" id="RHEA:60556"/>
        <dbReference type="Rhea" id="RHEA-COMP:15607"/>
        <dbReference type="Rhea" id="RHEA-COMP:15608"/>
        <dbReference type="ChEBI" id="CHEBI:65314"/>
        <dbReference type="ChEBI" id="CHEBI:65315"/>
    </reaction>
</comment>
<evidence type="ECO:0000313" key="13">
    <source>
        <dbReference type="Proteomes" id="UP000192132"/>
    </source>
</evidence>
<accession>A0A1S8CS53</accession>
<keyword evidence="13" id="KW-1185">Reference proteome</keyword>
<evidence type="ECO:0000256" key="10">
    <source>
        <dbReference type="PROSITE-ProRule" id="PRU00182"/>
    </source>
</evidence>
<dbReference type="SMART" id="SM00363">
    <property type="entry name" value="S4"/>
    <property type="match status" value="1"/>
</dbReference>
<dbReference type="AlphaFoldDB" id="A0A1S8CS53"/>
<comment type="catalytic activity">
    <reaction evidence="2">
        <text>uridine(2604) in 23S rRNA = pseudouridine(2604) in 23S rRNA</text>
        <dbReference type="Rhea" id="RHEA:38875"/>
        <dbReference type="Rhea" id="RHEA-COMP:10093"/>
        <dbReference type="Rhea" id="RHEA-COMP:10094"/>
        <dbReference type="ChEBI" id="CHEBI:65314"/>
        <dbReference type="ChEBI" id="CHEBI:65315"/>
        <dbReference type="EC" id="5.4.99.21"/>
    </reaction>
</comment>
<name>A0A1S8CS53_9GAMM</name>
<dbReference type="InterPro" id="IPR050343">
    <property type="entry name" value="RsuA_PseudoU_synthase"/>
</dbReference>
<dbReference type="OrthoDB" id="9807213at2"/>
<dbReference type="SUPFAM" id="SSF55120">
    <property type="entry name" value="Pseudouridine synthase"/>
    <property type="match status" value="1"/>
</dbReference>
<dbReference type="Pfam" id="PF01479">
    <property type="entry name" value="S4"/>
    <property type="match status" value="1"/>
</dbReference>
<evidence type="ECO:0000256" key="5">
    <source>
        <dbReference type="ARBA" id="ARBA00041420"/>
    </source>
</evidence>
<dbReference type="InterPro" id="IPR002942">
    <property type="entry name" value="S4_RNA-bd"/>
</dbReference>
<dbReference type="Proteomes" id="UP000192132">
    <property type="component" value="Unassembled WGS sequence"/>
</dbReference>
<dbReference type="GO" id="GO:0160138">
    <property type="term" value="F:23S rRNA pseudouridine(2604) synthase activity"/>
    <property type="evidence" value="ECO:0007669"/>
    <property type="project" value="UniProtKB-EC"/>
</dbReference>
<evidence type="ECO:0000256" key="2">
    <source>
        <dbReference type="ARBA" id="ARBA00036535"/>
    </source>
</evidence>
<evidence type="ECO:0000256" key="9">
    <source>
        <dbReference type="ARBA" id="ARBA00043147"/>
    </source>
</evidence>
<evidence type="ECO:0000256" key="3">
    <source>
        <dbReference type="ARBA" id="ARBA00038922"/>
    </source>
</evidence>
<dbReference type="EMBL" id="MLCN01000033">
    <property type="protein sequence ID" value="ONG38487.1"/>
    <property type="molecule type" value="Genomic_DNA"/>
</dbReference>
<evidence type="ECO:0000256" key="8">
    <source>
        <dbReference type="ARBA" id="ARBA00042890"/>
    </source>
</evidence>
<dbReference type="GO" id="GO:0003723">
    <property type="term" value="F:RNA binding"/>
    <property type="evidence" value="ECO:0007669"/>
    <property type="project" value="UniProtKB-KW"/>
</dbReference>
<dbReference type="Gene3D" id="3.10.290.10">
    <property type="entry name" value="RNA-binding S4 domain"/>
    <property type="match status" value="1"/>
</dbReference>
<dbReference type="STRING" id="1907941.BKE30_12520"/>
<evidence type="ECO:0000256" key="1">
    <source>
        <dbReference type="ARBA" id="ARBA00036390"/>
    </source>
</evidence>
<dbReference type="InterPro" id="IPR020103">
    <property type="entry name" value="PsdUridine_synth_cat_dom_sf"/>
</dbReference>
<reference evidence="12 13" key="1">
    <citation type="submission" date="2016-10" db="EMBL/GenBank/DDBJ databases">
        <title>Draft Genome sequence of Alkanindiges sp. strain H1.</title>
        <authorList>
            <person name="Subhash Y."/>
            <person name="Lee S."/>
        </authorList>
    </citation>
    <scope>NUCLEOTIDE SEQUENCE [LARGE SCALE GENOMIC DNA]</scope>
    <source>
        <strain evidence="12 13">H1</strain>
    </source>
</reference>
<dbReference type="Gene3D" id="3.30.2350.10">
    <property type="entry name" value="Pseudouridine synthase"/>
    <property type="match status" value="1"/>
</dbReference>
<gene>
    <name evidence="12" type="ORF">BKE30_12520</name>
</gene>
<evidence type="ECO:0000256" key="7">
    <source>
        <dbReference type="ARBA" id="ARBA00042843"/>
    </source>
</evidence>
<evidence type="ECO:0000256" key="4">
    <source>
        <dbReference type="ARBA" id="ARBA00039989"/>
    </source>
</evidence>
<organism evidence="12 13">
    <name type="scientific">Alkanindiges hydrocarboniclasticus</name>
    <dbReference type="NCBI Taxonomy" id="1907941"/>
    <lineage>
        <taxon>Bacteria</taxon>
        <taxon>Pseudomonadati</taxon>
        <taxon>Pseudomonadota</taxon>
        <taxon>Gammaproteobacteria</taxon>
        <taxon>Moraxellales</taxon>
        <taxon>Moraxellaceae</taxon>
        <taxon>Alkanindiges</taxon>
    </lineage>
</organism>
<dbReference type="PROSITE" id="PS50889">
    <property type="entry name" value="S4"/>
    <property type="match status" value="1"/>
</dbReference>
<dbReference type="SUPFAM" id="SSF55174">
    <property type="entry name" value="Alpha-L RNA-binding motif"/>
    <property type="match status" value="1"/>
</dbReference>
<evidence type="ECO:0000259" key="11">
    <source>
        <dbReference type="SMART" id="SM00363"/>
    </source>
</evidence>
<evidence type="ECO:0000313" key="12">
    <source>
        <dbReference type="EMBL" id="ONG38487.1"/>
    </source>
</evidence>